<protein>
    <submittedName>
        <fullName evidence="2">DUF3577 domain-containing protein</fullName>
    </submittedName>
</protein>
<accession>A0A4R1BDP0</accession>
<name>A0A4R1BDP0_9PROT</name>
<dbReference type="RefSeq" id="WP_131446315.1">
    <property type="nucleotide sequence ID" value="NZ_SJZB01000029.1"/>
</dbReference>
<keyword evidence="3" id="KW-1185">Reference proteome</keyword>
<feature type="compositionally biased region" description="Low complexity" evidence="1">
    <location>
        <begin position="1"/>
        <end position="20"/>
    </location>
</feature>
<dbReference type="AlphaFoldDB" id="A0A4R1BDP0"/>
<dbReference type="Proteomes" id="UP000295443">
    <property type="component" value="Unassembled WGS sequence"/>
</dbReference>
<dbReference type="OrthoDB" id="6402776at2"/>
<evidence type="ECO:0000313" key="2">
    <source>
        <dbReference type="EMBL" id="TCJ15201.1"/>
    </source>
</evidence>
<organism evidence="2 3">
    <name type="scientific">Parasulfuritortus cantonensis</name>
    <dbReference type="NCBI Taxonomy" id="2528202"/>
    <lineage>
        <taxon>Bacteria</taxon>
        <taxon>Pseudomonadati</taxon>
        <taxon>Pseudomonadota</taxon>
        <taxon>Betaproteobacteria</taxon>
        <taxon>Nitrosomonadales</taxon>
        <taxon>Thiobacillaceae</taxon>
        <taxon>Parasulfuritortus</taxon>
    </lineage>
</organism>
<evidence type="ECO:0000256" key="1">
    <source>
        <dbReference type="SAM" id="MobiDB-lite"/>
    </source>
</evidence>
<dbReference type="InterPro" id="IPR021960">
    <property type="entry name" value="DUF3577"/>
</dbReference>
<comment type="caution">
    <text evidence="2">The sequence shown here is derived from an EMBL/GenBank/DDBJ whole genome shotgun (WGS) entry which is preliminary data.</text>
</comment>
<feature type="region of interest" description="Disordered" evidence="1">
    <location>
        <begin position="1"/>
        <end position="25"/>
    </location>
</feature>
<sequence length="153" mass="16674">MSTATNETAVSTTATTPAAAEKQPKTHLDLHTTGIGYLNRVREVKVKKGSFWACSIAALHGDINDPETTYFDCKIEGAEALERVQFLLSAVEQNKKVTVSFKIGDIYAETFQYKSGDKAGQTGVSIKGRLLQIRSAKIDGMPVDFAEQNRFAA</sequence>
<reference evidence="2 3" key="1">
    <citation type="submission" date="2019-03" db="EMBL/GenBank/DDBJ databases">
        <title>Genome sequence of Thiobacillaceae bacterium LSR1, a sulfur-oxidizing bacterium isolated from freshwater sediment.</title>
        <authorList>
            <person name="Li S."/>
        </authorList>
    </citation>
    <scope>NUCLEOTIDE SEQUENCE [LARGE SCALE GENOMIC DNA]</scope>
    <source>
        <strain evidence="2 3">LSR1</strain>
    </source>
</reference>
<dbReference type="EMBL" id="SJZB01000029">
    <property type="protein sequence ID" value="TCJ15201.1"/>
    <property type="molecule type" value="Genomic_DNA"/>
</dbReference>
<dbReference type="Pfam" id="PF12101">
    <property type="entry name" value="DUF3577"/>
    <property type="match status" value="1"/>
</dbReference>
<evidence type="ECO:0000313" key="3">
    <source>
        <dbReference type="Proteomes" id="UP000295443"/>
    </source>
</evidence>
<proteinExistence type="predicted"/>
<gene>
    <name evidence="2" type="ORF">EZJ19_07790</name>
</gene>